<evidence type="ECO:0000256" key="1">
    <source>
        <dbReference type="ARBA" id="ARBA00022679"/>
    </source>
</evidence>
<accession>F2NMM6</accession>
<dbReference type="InterPro" id="IPR041698">
    <property type="entry name" value="Methyltransf_25"/>
</dbReference>
<proteinExistence type="predicted"/>
<dbReference type="GO" id="GO:0032259">
    <property type="term" value="P:methylation"/>
    <property type="evidence" value="ECO:0007669"/>
    <property type="project" value="UniProtKB-KW"/>
</dbReference>
<evidence type="ECO:0000259" key="2">
    <source>
        <dbReference type="Pfam" id="PF13649"/>
    </source>
</evidence>
<dbReference type="InterPro" id="IPR029063">
    <property type="entry name" value="SAM-dependent_MTases_sf"/>
</dbReference>
<dbReference type="Gene3D" id="3.40.50.150">
    <property type="entry name" value="Vaccinia Virus protein VP39"/>
    <property type="match status" value="1"/>
</dbReference>
<organism evidence="3 4">
    <name type="scientific">Marinithermus hydrothermalis (strain DSM 14884 / JCM 11576 / T1)</name>
    <dbReference type="NCBI Taxonomy" id="869210"/>
    <lineage>
        <taxon>Bacteria</taxon>
        <taxon>Thermotogati</taxon>
        <taxon>Deinococcota</taxon>
        <taxon>Deinococci</taxon>
        <taxon>Thermales</taxon>
        <taxon>Thermaceae</taxon>
        <taxon>Marinithermus</taxon>
    </lineage>
</organism>
<gene>
    <name evidence="3" type="ordered locus">Marky_1675</name>
</gene>
<dbReference type="OrthoDB" id="9811589at2"/>
<keyword evidence="1" id="KW-0808">Transferase</keyword>
<dbReference type="Pfam" id="PF13649">
    <property type="entry name" value="Methyltransf_25"/>
    <property type="match status" value="1"/>
</dbReference>
<protein>
    <submittedName>
        <fullName evidence="3">Methyltransferase type 12</fullName>
    </submittedName>
</protein>
<dbReference type="Proteomes" id="UP000007030">
    <property type="component" value="Chromosome"/>
</dbReference>
<dbReference type="RefSeq" id="WP_013704457.1">
    <property type="nucleotide sequence ID" value="NC_015387.1"/>
</dbReference>
<dbReference type="eggNOG" id="COG2226">
    <property type="taxonomic scope" value="Bacteria"/>
</dbReference>
<dbReference type="Gene3D" id="2.20.25.110">
    <property type="entry name" value="S-adenosyl-L-methionine-dependent methyltransferases"/>
    <property type="match status" value="1"/>
</dbReference>
<dbReference type="GO" id="GO:0008168">
    <property type="term" value="F:methyltransferase activity"/>
    <property type="evidence" value="ECO:0007669"/>
    <property type="project" value="UniProtKB-KW"/>
</dbReference>
<evidence type="ECO:0000313" key="4">
    <source>
        <dbReference type="Proteomes" id="UP000007030"/>
    </source>
</evidence>
<dbReference type="PANTHER" id="PTHR43861">
    <property type="entry name" value="TRANS-ACONITATE 2-METHYLTRANSFERASE-RELATED"/>
    <property type="match status" value="1"/>
</dbReference>
<dbReference type="HOGENOM" id="CLU_069129_5_2_0"/>
<dbReference type="AlphaFoldDB" id="F2NMM6"/>
<dbReference type="SUPFAM" id="SSF53335">
    <property type="entry name" value="S-adenosyl-L-methionine-dependent methyltransferases"/>
    <property type="match status" value="1"/>
</dbReference>
<evidence type="ECO:0000313" key="3">
    <source>
        <dbReference type="EMBL" id="AEB12410.1"/>
    </source>
</evidence>
<name>F2NMM6_MARHT</name>
<sequence length="242" mass="27111">MRPFSALARVYDRMMADVPYAAWAAFVLSVLAGEGAYPRSVLDLGTGTGASLEPFCAYGLTGMGLDASEAMLARARERLPGVPFVQGDFRTFQLERRFDLIVSVFDSLNNLTDPRDLRTTFQRIHAHLRPGGWFAADLNTPLGLEELWEDGVWEGEGYRLVHRYDTEQRLGHIEATILTPEGPVIEHHVERGYWPDEVAAWLSAAGFGRVRCLEYPDAALAGRHSLRFWVFAQRPNGSPSRM</sequence>
<dbReference type="KEGG" id="mhd:Marky_1675"/>
<dbReference type="EMBL" id="CP002630">
    <property type="protein sequence ID" value="AEB12410.1"/>
    <property type="molecule type" value="Genomic_DNA"/>
</dbReference>
<reference evidence="3 4" key="1">
    <citation type="journal article" date="2012" name="Stand. Genomic Sci.">
        <title>Complete genome sequence of the aerobic, heterotroph Marinithermus hydrothermalis type strain (T1(T)) from a deep-sea hydrothermal vent chimney.</title>
        <authorList>
            <person name="Copeland A."/>
            <person name="Gu W."/>
            <person name="Yasawong M."/>
            <person name="Lapidus A."/>
            <person name="Lucas S."/>
            <person name="Deshpande S."/>
            <person name="Pagani I."/>
            <person name="Tapia R."/>
            <person name="Cheng J.F."/>
            <person name="Goodwin L.A."/>
            <person name="Pitluck S."/>
            <person name="Liolios K."/>
            <person name="Ivanova N."/>
            <person name="Mavromatis K."/>
            <person name="Mikhailova N."/>
            <person name="Pati A."/>
            <person name="Chen A."/>
            <person name="Palaniappan K."/>
            <person name="Land M."/>
            <person name="Pan C."/>
            <person name="Brambilla E.M."/>
            <person name="Rohde M."/>
            <person name="Tindall B.J."/>
            <person name="Sikorski J."/>
            <person name="Goker M."/>
            <person name="Detter J.C."/>
            <person name="Bristow J."/>
            <person name="Eisen J.A."/>
            <person name="Markowitz V."/>
            <person name="Hugenholtz P."/>
            <person name="Kyrpides N.C."/>
            <person name="Klenk H.P."/>
            <person name="Woyke T."/>
        </authorList>
    </citation>
    <scope>NUCLEOTIDE SEQUENCE [LARGE SCALE GENOMIC DNA]</scope>
    <source>
        <strain evidence="4">DSM 14884 / JCM 11576 / T1</strain>
    </source>
</reference>
<feature type="domain" description="Methyltransferase" evidence="2">
    <location>
        <begin position="41"/>
        <end position="132"/>
    </location>
</feature>
<dbReference type="STRING" id="869210.Marky_1675"/>
<keyword evidence="3" id="KW-0489">Methyltransferase</keyword>
<dbReference type="CDD" id="cd02440">
    <property type="entry name" value="AdoMet_MTases"/>
    <property type="match status" value="1"/>
</dbReference>
<keyword evidence="4" id="KW-1185">Reference proteome</keyword>